<evidence type="ECO:0000256" key="2">
    <source>
        <dbReference type="SAM" id="MobiDB-lite"/>
    </source>
</evidence>
<proteinExistence type="predicted"/>
<organism evidence="3 4">
    <name type="scientific">Armillaria tabescens</name>
    <name type="common">Ringless honey mushroom</name>
    <name type="synonym">Agaricus tabescens</name>
    <dbReference type="NCBI Taxonomy" id="1929756"/>
    <lineage>
        <taxon>Eukaryota</taxon>
        <taxon>Fungi</taxon>
        <taxon>Dikarya</taxon>
        <taxon>Basidiomycota</taxon>
        <taxon>Agaricomycotina</taxon>
        <taxon>Agaricomycetes</taxon>
        <taxon>Agaricomycetidae</taxon>
        <taxon>Agaricales</taxon>
        <taxon>Marasmiineae</taxon>
        <taxon>Physalacriaceae</taxon>
        <taxon>Desarmillaria</taxon>
    </lineage>
</organism>
<dbReference type="GeneID" id="85365093"/>
<name>A0AA39KEL5_ARMTA</name>
<feature type="region of interest" description="Disordered" evidence="2">
    <location>
        <begin position="254"/>
        <end position="275"/>
    </location>
</feature>
<feature type="coiled-coil region" evidence="1">
    <location>
        <begin position="282"/>
        <end position="309"/>
    </location>
</feature>
<feature type="compositionally biased region" description="Pro residues" evidence="2">
    <location>
        <begin position="81"/>
        <end position="115"/>
    </location>
</feature>
<dbReference type="Proteomes" id="UP001175211">
    <property type="component" value="Unassembled WGS sequence"/>
</dbReference>
<evidence type="ECO:0000313" key="3">
    <source>
        <dbReference type="EMBL" id="KAK0459742.1"/>
    </source>
</evidence>
<dbReference type="RefSeq" id="XP_060331939.1">
    <property type="nucleotide sequence ID" value="XM_060481545.1"/>
</dbReference>
<feature type="compositionally biased region" description="Basic and acidic residues" evidence="2">
    <location>
        <begin position="39"/>
        <end position="49"/>
    </location>
</feature>
<gene>
    <name evidence="3" type="ORF">EV420DRAFT_287146</name>
</gene>
<evidence type="ECO:0000313" key="4">
    <source>
        <dbReference type="Proteomes" id="UP001175211"/>
    </source>
</evidence>
<reference evidence="3" key="1">
    <citation type="submission" date="2023-06" db="EMBL/GenBank/DDBJ databases">
        <authorList>
            <consortium name="Lawrence Berkeley National Laboratory"/>
            <person name="Ahrendt S."/>
            <person name="Sahu N."/>
            <person name="Indic B."/>
            <person name="Wong-Bajracharya J."/>
            <person name="Merenyi Z."/>
            <person name="Ke H.-M."/>
            <person name="Monk M."/>
            <person name="Kocsube S."/>
            <person name="Drula E."/>
            <person name="Lipzen A."/>
            <person name="Balint B."/>
            <person name="Henrissat B."/>
            <person name="Andreopoulos B."/>
            <person name="Martin F.M."/>
            <person name="Harder C.B."/>
            <person name="Rigling D."/>
            <person name="Ford K.L."/>
            <person name="Foster G.D."/>
            <person name="Pangilinan J."/>
            <person name="Papanicolaou A."/>
            <person name="Barry K."/>
            <person name="LaButti K."/>
            <person name="Viragh M."/>
            <person name="Koriabine M."/>
            <person name="Yan M."/>
            <person name="Riley R."/>
            <person name="Champramary S."/>
            <person name="Plett K.L."/>
            <person name="Tsai I.J."/>
            <person name="Slot J."/>
            <person name="Sipos G."/>
            <person name="Plett J."/>
            <person name="Nagy L.G."/>
            <person name="Grigoriev I.V."/>
        </authorList>
    </citation>
    <scope>NUCLEOTIDE SEQUENCE</scope>
    <source>
        <strain evidence="3">CCBAS 213</strain>
    </source>
</reference>
<dbReference type="AlphaFoldDB" id="A0AA39KEL5"/>
<sequence>MPSPTRDPRRRPSTDSMGSTRRESNARRSPSPVLGPSSRPERRARDSRVTDNSSWAKSAPPSATSSSFPPPISATSTSFVSPPPPPPPSTNVVQPPPPPPPGPTVLDPIPPPPDHPTLGLKQPKYELSTEEKRKIWEQRLNHWVAWNKMRASIMVLEERVKVTQNLIDSLPPSNSVASCSKELERLKQELSDHHARFKHHFNKIVETDSWPMAPRPEQGVIENKYADMVKLVDTVTKNVSELNISINKTREDQFGPEETTTISSRKRRRLSDGGLDDSTFNAAELREGIDAVESQLLDLQNLLLNHDNDIQAEVIALMENRYEELETARNAGTDPEAQFRQMSSIRLHTVEQQLGEVAVEMADVMTKAAGRDADQDEVKRENCCFTR</sequence>
<accession>A0AA39KEL5</accession>
<evidence type="ECO:0000256" key="1">
    <source>
        <dbReference type="SAM" id="Coils"/>
    </source>
</evidence>
<protein>
    <submittedName>
        <fullName evidence="3">Uncharacterized protein</fullName>
    </submittedName>
</protein>
<feature type="compositionally biased region" description="Low complexity" evidence="2">
    <location>
        <begin position="53"/>
        <end position="80"/>
    </location>
</feature>
<feature type="compositionally biased region" description="Basic and acidic residues" evidence="2">
    <location>
        <begin position="1"/>
        <end position="13"/>
    </location>
</feature>
<keyword evidence="4" id="KW-1185">Reference proteome</keyword>
<dbReference type="EMBL" id="JAUEPS010000014">
    <property type="protein sequence ID" value="KAK0459742.1"/>
    <property type="molecule type" value="Genomic_DNA"/>
</dbReference>
<comment type="caution">
    <text evidence="3">The sequence shown here is derived from an EMBL/GenBank/DDBJ whole genome shotgun (WGS) entry which is preliminary data.</text>
</comment>
<feature type="region of interest" description="Disordered" evidence="2">
    <location>
        <begin position="1"/>
        <end position="121"/>
    </location>
</feature>
<keyword evidence="1" id="KW-0175">Coiled coil</keyword>